<protein>
    <recommendedName>
        <fullName evidence="6">DUF202 domain-containing protein</fullName>
    </recommendedName>
</protein>
<dbReference type="Proteomes" id="UP000054740">
    <property type="component" value="Unassembled WGS sequence"/>
</dbReference>
<evidence type="ECO:0000256" key="5">
    <source>
        <dbReference type="SAM" id="Phobius"/>
    </source>
</evidence>
<evidence type="ECO:0000256" key="3">
    <source>
        <dbReference type="ARBA" id="ARBA00022989"/>
    </source>
</evidence>
<dbReference type="EMBL" id="FCNY02000011">
    <property type="protein sequence ID" value="SAL53604.1"/>
    <property type="molecule type" value="Genomic_DNA"/>
</dbReference>
<evidence type="ECO:0000256" key="4">
    <source>
        <dbReference type="ARBA" id="ARBA00023136"/>
    </source>
</evidence>
<proteinExistence type="predicted"/>
<keyword evidence="4 5" id="KW-0472">Membrane</keyword>
<dbReference type="Pfam" id="PF02656">
    <property type="entry name" value="DUF202"/>
    <property type="match status" value="1"/>
</dbReference>
<organism evidence="7 8">
    <name type="scientific">Caballeronia cordobensis</name>
    <name type="common">Burkholderia cordobensis</name>
    <dbReference type="NCBI Taxonomy" id="1353886"/>
    <lineage>
        <taxon>Bacteria</taxon>
        <taxon>Pseudomonadati</taxon>
        <taxon>Pseudomonadota</taxon>
        <taxon>Betaproteobacteria</taxon>
        <taxon>Burkholderiales</taxon>
        <taxon>Burkholderiaceae</taxon>
        <taxon>Caballeronia</taxon>
    </lineage>
</organism>
<comment type="subcellular location">
    <subcellularLocation>
        <location evidence="1">Endomembrane system</location>
        <topology evidence="1">Multi-pass membrane protein</topology>
    </subcellularLocation>
</comment>
<keyword evidence="3 5" id="KW-1133">Transmembrane helix</keyword>
<evidence type="ECO:0000259" key="6">
    <source>
        <dbReference type="Pfam" id="PF02656"/>
    </source>
</evidence>
<feature type="transmembrane region" description="Helical" evidence="5">
    <location>
        <begin position="106"/>
        <end position="130"/>
    </location>
</feature>
<sequence>MANVEARSANQLAEERTDLATTRTLMAADRTLMAWTRTALSMISFGFTIYKLLEGFREAGIHLAHPHTPRTIGLFLTGMGTVAMVMGTIEYWRFIAGLRAYQPVSAWRPTFFIALVMALSGSFLFLSIIVRLF</sequence>
<feature type="domain" description="DUF202" evidence="6">
    <location>
        <begin position="23"/>
        <end position="94"/>
    </location>
</feature>
<evidence type="ECO:0000313" key="7">
    <source>
        <dbReference type="EMBL" id="SAL53604.1"/>
    </source>
</evidence>
<keyword evidence="8" id="KW-1185">Reference proteome</keyword>
<accession>A0A158IAM1</accession>
<dbReference type="GO" id="GO:0012505">
    <property type="term" value="C:endomembrane system"/>
    <property type="evidence" value="ECO:0007669"/>
    <property type="project" value="UniProtKB-SubCell"/>
</dbReference>
<dbReference type="AlphaFoldDB" id="A0A158IAM1"/>
<dbReference type="RefSeq" id="WP_197668884.1">
    <property type="nucleotide sequence ID" value="NZ_AP014578.1"/>
</dbReference>
<dbReference type="InterPro" id="IPR003807">
    <property type="entry name" value="DUF202"/>
</dbReference>
<evidence type="ECO:0000256" key="2">
    <source>
        <dbReference type="ARBA" id="ARBA00022692"/>
    </source>
</evidence>
<name>A0A158IAM1_CABCO</name>
<evidence type="ECO:0000313" key="8">
    <source>
        <dbReference type="Proteomes" id="UP000054740"/>
    </source>
</evidence>
<keyword evidence="2 5" id="KW-0812">Transmembrane</keyword>
<evidence type="ECO:0000256" key="1">
    <source>
        <dbReference type="ARBA" id="ARBA00004127"/>
    </source>
</evidence>
<gene>
    <name evidence="7" type="ORF">AWB70_04485</name>
</gene>
<feature type="transmembrane region" description="Helical" evidence="5">
    <location>
        <begin position="74"/>
        <end position="94"/>
    </location>
</feature>
<reference evidence="8" key="1">
    <citation type="submission" date="2016-01" db="EMBL/GenBank/DDBJ databases">
        <authorList>
            <person name="Peeters C."/>
        </authorList>
    </citation>
    <scope>NUCLEOTIDE SEQUENCE [LARGE SCALE GENOMIC DNA]</scope>
</reference>